<dbReference type="InterPro" id="IPR003193">
    <property type="entry name" value="ADP-ribosyl_cyclase"/>
</dbReference>
<keyword evidence="7" id="KW-0472">Membrane</keyword>
<dbReference type="GO" id="GO:0016740">
    <property type="term" value="F:transferase activity"/>
    <property type="evidence" value="ECO:0007669"/>
    <property type="project" value="UniProtKB-KW"/>
</dbReference>
<feature type="transmembrane region" description="Helical" evidence="7">
    <location>
        <begin position="22"/>
        <end position="41"/>
    </location>
</feature>
<evidence type="ECO:0000313" key="9">
    <source>
        <dbReference type="Proteomes" id="UP000324091"/>
    </source>
</evidence>
<keyword evidence="6" id="KW-1015">Disulfide bond</keyword>
<evidence type="ECO:0000256" key="6">
    <source>
        <dbReference type="ARBA" id="ARBA00023157"/>
    </source>
</evidence>
<dbReference type="Pfam" id="PF02267">
    <property type="entry name" value="Rib_hydrolayse"/>
    <property type="match status" value="3"/>
</dbReference>
<keyword evidence="3" id="KW-0808">Transferase</keyword>
<dbReference type="PANTHER" id="PTHR10912">
    <property type="entry name" value="ADP-RIBOSYL CYCLASE"/>
    <property type="match status" value="1"/>
</dbReference>
<evidence type="ECO:0000313" key="8">
    <source>
        <dbReference type="EMBL" id="TWW70761.1"/>
    </source>
</evidence>
<feature type="transmembrane region" description="Helical" evidence="7">
    <location>
        <begin position="439"/>
        <end position="460"/>
    </location>
</feature>
<protein>
    <recommendedName>
        <fullName evidence="2">ADP-ribosyl cyclase/cyclic ADP-ribose hydrolase</fullName>
        <ecNumber evidence="2">3.2.2.6</ecNumber>
    </recommendedName>
</protein>
<reference evidence="8 9" key="1">
    <citation type="submission" date="2019-04" db="EMBL/GenBank/DDBJ databases">
        <title>Chromosome genome assembly for Takifugu flavidus.</title>
        <authorList>
            <person name="Xiao S."/>
        </authorList>
    </citation>
    <scope>NUCLEOTIDE SEQUENCE [LARGE SCALE GENOMIC DNA]</scope>
    <source>
        <strain evidence="8">HTHZ2018</strain>
        <tissue evidence="8">Muscle</tissue>
    </source>
</reference>
<dbReference type="EMBL" id="RHFK02000009">
    <property type="protein sequence ID" value="TWW70761.1"/>
    <property type="molecule type" value="Genomic_DNA"/>
</dbReference>
<evidence type="ECO:0000256" key="5">
    <source>
        <dbReference type="ARBA" id="ARBA00023027"/>
    </source>
</evidence>
<organism evidence="8 9">
    <name type="scientific">Takifugu flavidus</name>
    <name type="common">sansaifugu</name>
    <dbReference type="NCBI Taxonomy" id="433684"/>
    <lineage>
        <taxon>Eukaryota</taxon>
        <taxon>Metazoa</taxon>
        <taxon>Chordata</taxon>
        <taxon>Craniata</taxon>
        <taxon>Vertebrata</taxon>
        <taxon>Euteleostomi</taxon>
        <taxon>Actinopterygii</taxon>
        <taxon>Neopterygii</taxon>
        <taxon>Teleostei</taxon>
        <taxon>Neoteleostei</taxon>
        <taxon>Acanthomorphata</taxon>
        <taxon>Eupercaria</taxon>
        <taxon>Tetraodontiformes</taxon>
        <taxon>Tetradontoidea</taxon>
        <taxon>Tetraodontidae</taxon>
        <taxon>Takifugu</taxon>
    </lineage>
</organism>
<dbReference type="Gene3D" id="3.40.50.720">
    <property type="entry name" value="NAD(P)-binding Rossmann-like Domain"/>
    <property type="match status" value="2"/>
</dbReference>
<dbReference type="PANTHER" id="PTHR10912:SF9">
    <property type="entry name" value="ADP-RIBOSYL CYCLASE_CYCLIC ADP-RIBOSE HYDROLASE"/>
    <property type="match status" value="1"/>
</dbReference>
<comment type="similarity">
    <text evidence="1">Belongs to the ADP-ribosyl cyclase family.</text>
</comment>
<keyword evidence="7" id="KW-0812">Transmembrane</keyword>
<evidence type="ECO:0000256" key="1">
    <source>
        <dbReference type="ARBA" id="ARBA00005406"/>
    </source>
</evidence>
<dbReference type="AlphaFoldDB" id="A0A5C6NW07"/>
<evidence type="ECO:0000256" key="7">
    <source>
        <dbReference type="SAM" id="Phobius"/>
    </source>
</evidence>
<dbReference type="GO" id="GO:0016849">
    <property type="term" value="F:phosphorus-oxygen lyase activity"/>
    <property type="evidence" value="ECO:0007669"/>
    <property type="project" value="TreeGrafter"/>
</dbReference>
<accession>A0A5C6NW07</accession>
<dbReference type="EC" id="3.2.2.6" evidence="2"/>
<keyword evidence="7" id="KW-1133">Transmembrane helix</keyword>
<evidence type="ECO:0000256" key="2">
    <source>
        <dbReference type="ARBA" id="ARBA00011982"/>
    </source>
</evidence>
<evidence type="ECO:0000256" key="3">
    <source>
        <dbReference type="ARBA" id="ARBA00022679"/>
    </source>
</evidence>
<keyword evidence="9" id="KW-1185">Reference proteome</keyword>
<gene>
    <name evidence="8" type="ORF">D4764_17G0002440</name>
</gene>
<keyword evidence="5" id="KW-0520">NAD</keyword>
<dbReference type="Proteomes" id="UP000324091">
    <property type="component" value="Chromosome 17"/>
</dbReference>
<proteinExistence type="inferred from homology"/>
<dbReference type="GO" id="GO:0005886">
    <property type="term" value="C:plasma membrane"/>
    <property type="evidence" value="ECO:0007669"/>
    <property type="project" value="TreeGrafter"/>
</dbReference>
<dbReference type="SUPFAM" id="SSF52309">
    <property type="entry name" value="N-(deoxy)ribosyltransferase-like"/>
    <property type="match status" value="2"/>
</dbReference>
<dbReference type="GO" id="GO:0030890">
    <property type="term" value="P:positive regulation of B cell proliferation"/>
    <property type="evidence" value="ECO:0007669"/>
    <property type="project" value="TreeGrafter"/>
</dbReference>
<dbReference type="Gene3D" id="1.20.82.10">
    <property type="entry name" value="ADP Ribosyl Cyclase, Chain A, domain 1"/>
    <property type="match status" value="2"/>
</dbReference>
<comment type="caution">
    <text evidence="8">The sequence shown here is derived from an EMBL/GenBank/DDBJ whole genome shotgun (WGS) entry which is preliminary data.</text>
</comment>
<dbReference type="GO" id="GO:0061809">
    <property type="term" value="F:NAD+ nucleosidase activity, cyclic ADP-ribose generating"/>
    <property type="evidence" value="ECO:0007669"/>
    <property type="project" value="UniProtKB-EC"/>
</dbReference>
<keyword evidence="4 8" id="KW-0378">Hydrolase</keyword>
<evidence type="ECO:0000256" key="4">
    <source>
        <dbReference type="ARBA" id="ARBA00022801"/>
    </source>
</evidence>
<sequence>MAIASVQDEAVLEWRGFWRRGWVEAFVMISVVWLAVLLLCAGRPGAELGTTPNIKHIVMGRCYEYSTLVNPGVRYDCESIWRHFEEAVCRQTPCNTTVEDYRHMFYAMAQAWAPPCGRFLFWSKTKTFVQTFVAALRYFWTLEDTLAGYMFNDLLWCGQEDNDGFDFGSCPGWSACERHPVYSLWRRASQNVSVRPLFTHARVKRWPHMMSLMSQFAEMACGNVTVLLNGSVFDAFNRESMFGSVELDSLDPCRVDHVNIKVVTDREGPFIEQPEGASLLSPKAKATAEEMDIEHFQGGPSCCFCFMRRQHLSIRTRTAVAQRLPADYQERAAIFRTYCRDKITAPSHIYEAAAGKLCHHMWDTDDPTVDLELRTIVLPNRCTQPGKGWKDPHANLKILSMSEQESLTFTDPTYGRTFKQQPRRTSGVSRQKRGMKRGVCIAAVVLLLVLVVAITLGVTLSRKPPQQTFKETFIARCHQYKGSDCETIWSTFEQAYVGRDPCKIPTDAYNPLFQVAPITMTCGKAMFWSKTKDVVHAYNENTKCFVTMEDTLLGSVLDNLIWCGKEGSNETFTSGCPDWNACKNNPVRSFWTQGSTKFAEAACGDATVMLNGSIATPFDTSSVFGSVEVLKLNSAKVKKLTVVLVTATTPVSNCSNESLNELRQKLDRKIGYECKEVSETRINECGSNDISCTNCW</sequence>
<name>A0A5C6NW07_9TELE</name>